<dbReference type="Proteomes" id="UP001562357">
    <property type="component" value="Unassembled WGS sequence"/>
</dbReference>
<dbReference type="EMBL" id="BAAFGZ010000437">
    <property type="protein sequence ID" value="GAB0138547.1"/>
    <property type="molecule type" value="Genomic_DNA"/>
</dbReference>
<feature type="region of interest" description="Disordered" evidence="1">
    <location>
        <begin position="73"/>
        <end position="124"/>
    </location>
</feature>
<sequence length="124" mass="13229">MVRMLAFLSAQRARPWHHLARGTLASSPYTEYVSGKGIALPSTSPSCAGEESRLATKMAMELSCAAMKMMTDSKVADGSSKDWGSRGGSPIVDPSGNVLAGPQWEDGEESHNLQNPGHQDQLDP</sequence>
<evidence type="ECO:0000313" key="3">
    <source>
        <dbReference type="Proteomes" id="UP001562357"/>
    </source>
</evidence>
<comment type="caution">
    <text evidence="2">The sequence shown here is derived from an EMBL/GenBank/DDBJ whole genome shotgun (WGS) entry which is preliminary data.</text>
</comment>
<reference evidence="3" key="1">
    <citation type="submission" date="2024-06" db="EMBL/GenBank/DDBJ databases">
        <title>Draft Genome Sequences of Epichloe bromicola Strains Isolated from Elymus ciliaris.</title>
        <authorList>
            <consortium name="Epichloe bromicola genome sequencing consortium"/>
            <person name="Miura A."/>
            <person name="Imano S."/>
            <person name="Ashida A."/>
            <person name="Sato I."/>
            <person name="Chiba S."/>
            <person name="Tanaka A."/>
            <person name="Camagna M."/>
            <person name="Takemoto D."/>
        </authorList>
    </citation>
    <scope>NUCLEOTIDE SEQUENCE [LARGE SCALE GENOMIC DNA]</scope>
    <source>
        <strain evidence="3">DP</strain>
    </source>
</reference>
<protein>
    <submittedName>
        <fullName evidence="2">Nrps</fullName>
    </submittedName>
</protein>
<organism evidence="2 3">
    <name type="scientific">Epichloe bromicola</name>
    <dbReference type="NCBI Taxonomy" id="79588"/>
    <lineage>
        <taxon>Eukaryota</taxon>
        <taxon>Fungi</taxon>
        <taxon>Dikarya</taxon>
        <taxon>Ascomycota</taxon>
        <taxon>Pezizomycotina</taxon>
        <taxon>Sordariomycetes</taxon>
        <taxon>Hypocreomycetidae</taxon>
        <taxon>Hypocreales</taxon>
        <taxon>Clavicipitaceae</taxon>
        <taxon>Epichloe</taxon>
    </lineage>
</organism>
<accession>A0ABQ0CZ18</accession>
<keyword evidence="3" id="KW-1185">Reference proteome</keyword>
<gene>
    <name evidence="2" type="primary">g6779</name>
    <name evidence="2" type="ORF">EsDP_00006779</name>
</gene>
<proteinExistence type="predicted"/>
<evidence type="ECO:0000256" key="1">
    <source>
        <dbReference type="SAM" id="MobiDB-lite"/>
    </source>
</evidence>
<name>A0ABQ0CZ18_9HYPO</name>
<evidence type="ECO:0000313" key="2">
    <source>
        <dbReference type="EMBL" id="GAB0138547.1"/>
    </source>
</evidence>